<protein>
    <submittedName>
        <fullName evidence="3">SRPBCC family protein</fullName>
    </submittedName>
</protein>
<dbReference type="Pfam" id="PF08327">
    <property type="entry name" value="AHSA1"/>
    <property type="match status" value="1"/>
</dbReference>
<dbReference type="SUPFAM" id="SSF55961">
    <property type="entry name" value="Bet v1-like"/>
    <property type="match status" value="1"/>
</dbReference>
<dbReference type="Gene3D" id="3.30.530.20">
    <property type="match status" value="1"/>
</dbReference>
<evidence type="ECO:0000313" key="4">
    <source>
        <dbReference type="Proteomes" id="UP001595767"/>
    </source>
</evidence>
<dbReference type="InterPro" id="IPR013538">
    <property type="entry name" value="ASHA1/2-like_C"/>
</dbReference>
<comment type="similarity">
    <text evidence="1">Belongs to the AHA1 family.</text>
</comment>
<feature type="domain" description="Activator of Hsp90 ATPase homologue 1/2-like C-terminal" evidence="2">
    <location>
        <begin position="27"/>
        <end position="143"/>
    </location>
</feature>
<reference evidence="4" key="1">
    <citation type="journal article" date="2019" name="Int. J. Syst. Evol. Microbiol.">
        <title>The Global Catalogue of Microorganisms (GCM) 10K type strain sequencing project: providing services to taxonomists for standard genome sequencing and annotation.</title>
        <authorList>
            <consortium name="The Broad Institute Genomics Platform"/>
            <consortium name="The Broad Institute Genome Sequencing Center for Infectious Disease"/>
            <person name="Wu L."/>
            <person name="Ma J."/>
        </authorList>
    </citation>
    <scope>NUCLEOTIDE SEQUENCE [LARGE SCALE GENOMIC DNA]</scope>
    <source>
        <strain evidence="4">CGMCC 4.7204</strain>
    </source>
</reference>
<proteinExistence type="inferred from homology"/>
<organism evidence="3 4">
    <name type="scientific">Nocardia rhizosphaerae</name>
    <dbReference type="NCBI Taxonomy" id="1691571"/>
    <lineage>
        <taxon>Bacteria</taxon>
        <taxon>Bacillati</taxon>
        <taxon>Actinomycetota</taxon>
        <taxon>Actinomycetes</taxon>
        <taxon>Mycobacteriales</taxon>
        <taxon>Nocardiaceae</taxon>
        <taxon>Nocardia</taxon>
    </lineage>
</organism>
<keyword evidence="4" id="KW-1185">Reference proteome</keyword>
<dbReference type="InterPro" id="IPR023393">
    <property type="entry name" value="START-like_dom_sf"/>
</dbReference>
<comment type="caution">
    <text evidence="3">The sequence shown here is derived from an EMBL/GenBank/DDBJ whole genome shotgun (WGS) entry which is preliminary data.</text>
</comment>
<gene>
    <name evidence="3" type="ORF">ACFOW8_25435</name>
</gene>
<dbReference type="Proteomes" id="UP001595767">
    <property type="component" value="Unassembled WGS sequence"/>
</dbReference>
<evidence type="ECO:0000256" key="1">
    <source>
        <dbReference type="ARBA" id="ARBA00006817"/>
    </source>
</evidence>
<evidence type="ECO:0000259" key="2">
    <source>
        <dbReference type="Pfam" id="PF08327"/>
    </source>
</evidence>
<dbReference type="EMBL" id="JBHSBA010000015">
    <property type="protein sequence ID" value="MFC4128272.1"/>
    <property type="molecule type" value="Genomic_DNA"/>
</dbReference>
<name>A0ABV8LBN8_9NOCA</name>
<accession>A0ABV8LBN8</accession>
<sequence>MTTPTATGHRRDLSDGTYCEWTRTFHAPIEDVWAAVTEPQRLARWLGTWTGDPATGEVTFQMLFEDDMPAEGFRIDECEAPHRLRITTSMPTDGEDPESWQLRLDLTEAAGITTLTFAQNLPDPTMAENVGPGWDYYLDRLVAAEAGRDPATVRFDDYYPALSEYYRTEFGGTNETPGARTDQLKG</sequence>
<dbReference type="RefSeq" id="WP_378554013.1">
    <property type="nucleotide sequence ID" value="NZ_JBHSBA010000015.1"/>
</dbReference>
<evidence type="ECO:0000313" key="3">
    <source>
        <dbReference type="EMBL" id="MFC4128272.1"/>
    </source>
</evidence>
<dbReference type="CDD" id="cd08899">
    <property type="entry name" value="SRPBCC_CalC_Aha1-like_6"/>
    <property type="match status" value="1"/>
</dbReference>